<organism evidence="2">
    <name type="scientific">hydrothermal vent metagenome</name>
    <dbReference type="NCBI Taxonomy" id="652676"/>
    <lineage>
        <taxon>unclassified sequences</taxon>
        <taxon>metagenomes</taxon>
        <taxon>ecological metagenomes</taxon>
    </lineage>
</organism>
<dbReference type="EMBL" id="UOFT01000028">
    <property type="protein sequence ID" value="VAW92807.1"/>
    <property type="molecule type" value="Genomic_DNA"/>
</dbReference>
<sequence length="135" mass="15583">MSMQKTSVTKKELREFGLLFGGILVLLFGFLVPWVFDKGFPLWPWWVFAVTGSLALVYPLGLKPFFKVWMLFGGVMGWLNTRLILGIVFYLVFVPFGLVMKLFGKDPMSRKLDSKMTTYRVTHSVSEKENMENPF</sequence>
<feature type="transmembrane region" description="Helical" evidence="1">
    <location>
        <begin position="42"/>
        <end position="62"/>
    </location>
</feature>
<accession>A0A3B0ZZM2</accession>
<reference evidence="2" key="1">
    <citation type="submission" date="2018-06" db="EMBL/GenBank/DDBJ databases">
        <authorList>
            <person name="Zhirakovskaya E."/>
        </authorList>
    </citation>
    <scope>NUCLEOTIDE SEQUENCE</scope>
</reference>
<keyword evidence="1" id="KW-0472">Membrane</keyword>
<dbReference type="Pfam" id="PF19588">
    <property type="entry name" value="SxtJ"/>
    <property type="match status" value="1"/>
</dbReference>
<proteinExistence type="predicted"/>
<evidence type="ECO:0000256" key="1">
    <source>
        <dbReference type="SAM" id="Phobius"/>
    </source>
</evidence>
<dbReference type="InterPro" id="IPR045781">
    <property type="entry name" value="SxtJ"/>
</dbReference>
<dbReference type="AlphaFoldDB" id="A0A3B0ZZM2"/>
<feature type="transmembrane region" description="Helical" evidence="1">
    <location>
        <begin position="16"/>
        <end position="36"/>
    </location>
</feature>
<name>A0A3B0ZZM2_9ZZZZ</name>
<gene>
    <name evidence="2" type="ORF">MNBD_GAMMA23-370</name>
</gene>
<protein>
    <recommendedName>
        <fullName evidence="3">SxtJ</fullName>
    </recommendedName>
</protein>
<feature type="transmembrane region" description="Helical" evidence="1">
    <location>
        <begin position="83"/>
        <end position="103"/>
    </location>
</feature>
<evidence type="ECO:0000313" key="2">
    <source>
        <dbReference type="EMBL" id="VAW92807.1"/>
    </source>
</evidence>
<keyword evidence="1" id="KW-1133">Transmembrane helix</keyword>
<evidence type="ECO:0008006" key="3">
    <source>
        <dbReference type="Google" id="ProtNLM"/>
    </source>
</evidence>
<keyword evidence="1" id="KW-0812">Transmembrane</keyword>